<protein>
    <submittedName>
        <fullName evidence="2">Uncharacterized protein</fullName>
    </submittedName>
</protein>
<feature type="chain" id="PRO_5015162213" evidence="1">
    <location>
        <begin position="20"/>
        <end position="74"/>
    </location>
</feature>
<evidence type="ECO:0000313" key="3">
    <source>
        <dbReference type="Proteomes" id="UP000094444"/>
    </source>
</evidence>
<dbReference type="Proteomes" id="UP000094444">
    <property type="component" value="Unassembled WGS sequence"/>
</dbReference>
<accession>A0A2P5HQ56</accession>
<dbReference type="EMBL" id="MAVT02001017">
    <property type="protein sequence ID" value="POS72361.1"/>
    <property type="molecule type" value="Genomic_DNA"/>
</dbReference>
<dbReference type="AlphaFoldDB" id="A0A2P5HQ56"/>
<organism evidence="2 3">
    <name type="scientific">Diaporthe helianthi</name>
    <dbReference type="NCBI Taxonomy" id="158607"/>
    <lineage>
        <taxon>Eukaryota</taxon>
        <taxon>Fungi</taxon>
        <taxon>Dikarya</taxon>
        <taxon>Ascomycota</taxon>
        <taxon>Pezizomycotina</taxon>
        <taxon>Sordariomycetes</taxon>
        <taxon>Sordariomycetidae</taxon>
        <taxon>Diaporthales</taxon>
        <taxon>Diaporthaceae</taxon>
        <taxon>Diaporthe</taxon>
    </lineage>
</organism>
<reference evidence="2" key="1">
    <citation type="submission" date="2017-09" db="EMBL/GenBank/DDBJ databases">
        <title>Polyketide synthases of a Diaporthe helianthi virulent isolate.</title>
        <authorList>
            <person name="Baroncelli R."/>
        </authorList>
    </citation>
    <scope>NUCLEOTIDE SEQUENCE [LARGE SCALE GENOMIC DNA]</scope>
    <source>
        <strain evidence="2">7/96</strain>
    </source>
</reference>
<evidence type="ECO:0000256" key="1">
    <source>
        <dbReference type="SAM" id="SignalP"/>
    </source>
</evidence>
<feature type="signal peptide" evidence="1">
    <location>
        <begin position="1"/>
        <end position="19"/>
    </location>
</feature>
<keyword evidence="3" id="KW-1185">Reference proteome</keyword>
<comment type="caution">
    <text evidence="2">The sequence shown here is derived from an EMBL/GenBank/DDBJ whole genome shotgun (WGS) entry which is preliminary data.</text>
</comment>
<evidence type="ECO:0000313" key="2">
    <source>
        <dbReference type="EMBL" id="POS72361.1"/>
    </source>
</evidence>
<dbReference type="InParanoid" id="A0A2P5HQ56"/>
<gene>
    <name evidence="2" type="ORF">DHEL01_v209248</name>
</gene>
<name>A0A2P5HQ56_DIAHE</name>
<sequence>MYFTRFLVAVGLLATSSLACSPGQWGCGNQHGVPGPDGAVYVCNSSGSWVFSAQCNGAPCCTVNADQTNAGCKC</sequence>
<proteinExistence type="predicted"/>
<dbReference type="PROSITE" id="PS51257">
    <property type="entry name" value="PROKAR_LIPOPROTEIN"/>
    <property type="match status" value="1"/>
</dbReference>
<keyword evidence="1" id="KW-0732">Signal</keyword>
<dbReference type="OrthoDB" id="5168947at2759"/>